<dbReference type="STRING" id="77095.SAMN05216455_11125"/>
<sequence length="225" mass="26338">MKNISYICTCMLILSNSREYITDLDVFLLCIINRNLKFNIMKYLIISLCLFFAGHLTVNSHPCYVDREECYNLEQKDSVLRERISDRFEKINIVHTNRENLTGLKQSADWEVRKYALKQKSIFKQMEYNILKQVSFQILNKVLGYKFNPIICKLIIAPHDGVVKKVSFQMSHKISSDITNKEILEFENIILNTQFIPDPSITGDILLCNWVIGREAIKKYLDSNK</sequence>
<name>D8DVA7_9BACT</name>
<protein>
    <submittedName>
        <fullName evidence="1">Uncharacterized protein</fullName>
    </submittedName>
</protein>
<accession>D8DVA7</accession>
<dbReference type="EMBL" id="ADWO01000038">
    <property type="protein sequence ID" value="EFI72613.1"/>
    <property type="molecule type" value="Genomic_DNA"/>
</dbReference>
<reference evidence="1 2" key="1">
    <citation type="journal article" date="2010" name="Microb. Ecol.">
        <title>Comparative genome analysis of Prevotella ruminicola and Prevotella bryantii: insights into their environmental niche.</title>
        <authorList>
            <consortium name="North American Consortium for Rumen Bacteria"/>
            <person name="Purushe J."/>
            <person name="Fouts D.E."/>
            <person name="Morrison M."/>
            <person name="White B.A."/>
            <person name="Mackie R.I."/>
            <person name="Coutinho P.M."/>
            <person name="Henrissat B."/>
            <person name="Nelson K.E."/>
        </authorList>
    </citation>
    <scope>NUCLEOTIDE SEQUENCE [LARGE SCALE GENOMIC DNA]</scope>
    <source>
        <strain evidence="1 2">B14</strain>
    </source>
</reference>
<dbReference type="AlphaFoldDB" id="D8DVA7"/>
<comment type="caution">
    <text evidence="1">The sequence shown here is derived from an EMBL/GenBank/DDBJ whole genome shotgun (WGS) entry which is preliminary data.</text>
</comment>
<gene>
    <name evidence="1" type="ORF">PBR_0907</name>
</gene>
<evidence type="ECO:0000313" key="2">
    <source>
        <dbReference type="Proteomes" id="UP000004524"/>
    </source>
</evidence>
<keyword evidence="2" id="KW-1185">Reference proteome</keyword>
<organism evidence="1 2">
    <name type="scientific">Segatella baroniae B14</name>
    <dbReference type="NCBI Taxonomy" id="752555"/>
    <lineage>
        <taxon>Bacteria</taxon>
        <taxon>Pseudomonadati</taxon>
        <taxon>Bacteroidota</taxon>
        <taxon>Bacteroidia</taxon>
        <taxon>Bacteroidales</taxon>
        <taxon>Prevotellaceae</taxon>
        <taxon>Segatella</taxon>
    </lineage>
</organism>
<evidence type="ECO:0000313" key="1">
    <source>
        <dbReference type="EMBL" id="EFI72613.1"/>
    </source>
</evidence>
<proteinExistence type="predicted"/>
<dbReference type="Proteomes" id="UP000004524">
    <property type="component" value="Unassembled WGS sequence"/>
</dbReference>